<keyword evidence="1" id="KW-0238">DNA-binding</keyword>
<evidence type="ECO:0000256" key="1">
    <source>
        <dbReference type="ARBA" id="ARBA00023125"/>
    </source>
</evidence>
<dbReference type="InterPro" id="IPR011010">
    <property type="entry name" value="DNA_brk_join_enz"/>
</dbReference>
<dbReference type="InterPro" id="IPR013762">
    <property type="entry name" value="Integrase-like_cat_sf"/>
</dbReference>
<evidence type="ECO:0000256" key="2">
    <source>
        <dbReference type="ARBA" id="ARBA00023172"/>
    </source>
</evidence>
<dbReference type="InterPro" id="IPR010998">
    <property type="entry name" value="Integrase_recombinase_N"/>
</dbReference>
<dbReference type="SUPFAM" id="SSF47823">
    <property type="entry name" value="lambda integrase-like, N-terminal domain"/>
    <property type="match status" value="1"/>
</dbReference>
<evidence type="ECO:0000313" key="6">
    <source>
        <dbReference type="Proteomes" id="UP000664164"/>
    </source>
</evidence>
<dbReference type="RefSeq" id="WP_207617906.1">
    <property type="nucleotide sequence ID" value="NZ_JAFNLL010000091.1"/>
</dbReference>
<proteinExistence type="predicted"/>
<protein>
    <recommendedName>
        <fullName evidence="4">Tyr recombinase domain-containing protein</fullName>
    </recommendedName>
</protein>
<dbReference type="Proteomes" id="UP000664164">
    <property type="component" value="Unassembled WGS sequence"/>
</dbReference>
<sequence length="416" mass="44482">MKIDERTGTAEAGMAEAGIPEHPGSGQGGAAGAPAPGGRITAPGGRVTGHGPGGLAGISPELERLRELARAHREHAVSANTERAYRGDWAKFQAWCSLHGLVSLPAGPDTVAMYLADRARLVTGQGAHAYKPSTLQRWMAAIAGRHAAHGHPSPTRTAEVSLVLSGIARERQAPVRRMVPLLLDDLKIILAGLDRDRWPHGVAAARDAFILLSGFAGAFRRSELAALTVGAVKHHVHDGLHVRVASSKTDQEGRGTTRALPYGQHPGTCPVCAWTRWMDMLEAARQGRAALMRTVFDTPAWEENTHVCRRPRRWHLDPDTPLLRAVSKAGDIRDAGVGGHALNAIAKRRAASAGFGHDDIGFHSLRAGFVTQARRNGFDARSIRLQTGHRSDAMVDVYDREYVPLAGGNAVLGLGL</sequence>
<accession>A0A939HL20</accession>
<name>A0A939HL20_9MICC</name>
<dbReference type="PANTHER" id="PTHR34605">
    <property type="entry name" value="PHAGE_INTEGRASE DOMAIN-CONTAINING PROTEIN"/>
    <property type="match status" value="1"/>
</dbReference>
<feature type="domain" description="Tyr recombinase" evidence="4">
    <location>
        <begin position="176"/>
        <end position="412"/>
    </location>
</feature>
<feature type="compositionally biased region" description="Low complexity" evidence="3">
    <location>
        <begin position="32"/>
        <end position="45"/>
    </location>
</feature>
<dbReference type="PANTHER" id="PTHR34605:SF4">
    <property type="entry name" value="DNA ADENINE METHYLTRANSFERASE"/>
    <property type="match status" value="1"/>
</dbReference>
<evidence type="ECO:0000313" key="5">
    <source>
        <dbReference type="EMBL" id="MBO1269992.1"/>
    </source>
</evidence>
<dbReference type="EMBL" id="JAFNLL010000091">
    <property type="protein sequence ID" value="MBO1269992.1"/>
    <property type="molecule type" value="Genomic_DNA"/>
</dbReference>
<dbReference type="GO" id="GO:0003677">
    <property type="term" value="F:DNA binding"/>
    <property type="evidence" value="ECO:0007669"/>
    <property type="project" value="UniProtKB-KW"/>
</dbReference>
<comment type="caution">
    <text evidence="5">The sequence shown here is derived from an EMBL/GenBank/DDBJ whole genome shotgun (WGS) entry which is preliminary data.</text>
</comment>
<dbReference type="Gene3D" id="1.10.150.130">
    <property type="match status" value="1"/>
</dbReference>
<dbReference type="AlphaFoldDB" id="A0A939HL20"/>
<gene>
    <name evidence="5" type="ORF">J1902_18880</name>
</gene>
<dbReference type="InterPro" id="IPR002104">
    <property type="entry name" value="Integrase_catalytic"/>
</dbReference>
<feature type="region of interest" description="Disordered" evidence="3">
    <location>
        <begin position="1"/>
        <end position="58"/>
    </location>
</feature>
<keyword evidence="6" id="KW-1185">Reference proteome</keyword>
<feature type="compositionally biased region" description="Low complexity" evidence="3">
    <location>
        <begin position="9"/>
        <end position="18"/>
    </location>
</feature>
<evidence type="ECO:0000256" key="3">
    <source>
        <dbReference type="SAM" id="MobiDB-lite"/>
    </source>
</evidence>
<keyword evidence="2" id="KW-0233">DNA recombination</keyword>
<dbReference type="GO" id="GO:0015074">
    <property type="term" value="P:DNA integration"/>
    <property type="evidence" value="ECO:0007669"/>
    <property type="project" value="InterPro"/>
</dbReference>
<dbReference type="PROSITE" id="PS51898">
    <property type="entry name" value="TYR_RECOMBINASE"/>
    <property type="match status" value="1"/>
</dbReference>
<dbReference type="InterPro" id="IPR052925">
    <property type="entry name" value="Phage_Integrase-like_Recomb"/>
</dbReference>
<feature type="compositionally biased region" description="Gly residues" evidence="3">
    <location>
        <begin position="46"/>
        <end position="56"/>
    </location>
</feature>
<evidence type="ECO:0000259" key="4">
    <source>
        <dbReference type="PROSITE" id="PS51898"/>
    </source>
</evidence>
<dbReference type="GO" id="GO:0006310">
    <property type="term" value="P:DNA recombination"/>
    <property type="evidence" value="ECO:0007669"/>
    <property type="project" value="UniProtKB-KW"/>
</dbReference>
<organism evidence="5 6">
    <name type="scientific">Arthrobacter cavernae</name>
    <dbReference type="NCBI Taxonomy" id="2817681"/>
    <lineage>
        <taxon>Bacteria</taxon>
        <taxon>Bacillati</taxon>
        <taxon>Actinomycetota</taxon>
        <taxon>Actinomycetes</taxon>
        <taxon>Micrococcales</taxon>
        <taxon>Micrococcaceae</taxon>
        <taxon>Arthrobacter</taxon>
    </lineage>
</organism>
<dbReference type="Gene3D" id="1.10.443.10">
    <property type="entry name" value="Intergrase catalytic core"/>
    <property type="match status" value="1"/>
</dbReference>
<dbReference type="SUPFAM" id="SSF56349">
    <property type="entry name" value="DNA breaking-rejoining enzymes"/>
    <property type="match status" value="1"/>
</dbReference>
<reference evidence="5" key="1">
    <citation type="submission" date="2021-03" db="EMBL/GenBank/DDBJ databases">
        <title>A new species, PO-11, isolated from a karst cave deposit.</title>
        <authorList>
            <person name="Zhaoxiaoyong W."/>
        </authorList>
    </citation>
    <scope>NUCLEOTIDE SEQUENCE</scope>
    <source>
        <strain evidence="5">PO-11</strain>
    </source>
</reference>